<reference evidence="1" key="1">
    <citation type="submission" date="2021-06" db="EMBL/GenBank/DDBJ databases">
        <authorList>
            <person name="Kallberg Y."/>
            <person name="Tangrot J."/>
            <person name="Rosling A."/>
        </authorList>
    </citation>
    <scope>NUCLEOTIDE SEQUENCE</scope>
    <source>
        <strain evidence="1">UK204</strain>
    </source>
</reference>
<dbReference type="EMBL" id="CAJVPQ010005062">
    <property type="protein sequence ID" value="CAG8663280.1"/>
    <property type="molecule type" value="Genomic_DNA"/>
</dbReference>
<gene>
    <name evidence="1" type="ORF">FCALED_LOCUS11650</name>
</gene>
<evidence type="ECO:0000313" key="2">
    <source>
        <dbReference type="Proteomes" id="UP000789570"/>
    </source>
</evidence>
<accession>A0A9N9E7Q6</accession>
<comment type="caution">
    <text evidence="1">The sequence shown here is derived from an EMBL/GenBank/DDBJ whole genome shotgun (WGS) entry which is preliminary data.</text>
</comment>
<evidence type="ECO:0000313" key="1">
    <source>
        <dbReference type="EMBL" id="CAG8663280.1"/>
    </source>
</evidence>
<dbReference type="AlphaFoldDB" id="A0A9N9E7Q6"/>
<keyword evidence="2" id="KW-1185">Reference proteome</keyword>
<protein>
    <submittedName>
        <fullName evidence="1">2976_t:CDS:1</fullName>
    </submittedName>
</protein>
<feature type="non-terminal residue" evidence="1">
    <location>
        <position position="1"/>
    </location>
</feature>
<dbReference type="Proteomes" id="UP000789570">
    <property type="component" value="Unassembled WGS sequence"/>
</dbReference>
<organism evidence="1 2">
    <name type="scientific">Funneliformis caledonium</name>
    <dbReference type="NCBI Taxonomy" id="1117310"/>
    <lineage>
        <taxon>Eukaryota</taxon>
        <taxon>Fungi</taxon>
        <taxon>Fungi incertae sedis</taxon>
        <taxon>Mucoromycota</taxon>
        <taxon>Glomeromycotina</taxon>
        <taxon>Glomeromycetes</taxon>
        <taxon>Glomerales</taxon>
        <taxon>Glomeraceae</taxon>
        <taxon>Funneliformis</taxon>
    </lineage>
</organism>
<sequence>IAYGSIDSKPLIDILANEESKEFECHFTGKGTIVTSSSIVDVLG</sequence>
<proteinExistence type="predicted"/>
<name>A0A9N9E7Q6_9GLOM</name>